<dbReference type="AlphaFoldDB" id="G2YQH5"/>
<gene>
    <name evidence="1" type="ORF">BofuT4_uP130530.1</name>
</gene>
<accession>G2YQH5</accession>
<sequence length="50" mass="6036">MWQAGKDIEFYPPIKVCVNDMTRKKGVCYWCLVYLVHPEACYKEMLKLYM</sequence>
<evidence type="ECO:0000313" key="1">
    <source>
        <dbReference type="EMBL" id="CCD53873.1"/>
    </source>
</evidence>
<reference evidence="2" key="1">
    <citation type="journal article" date="2011" name="PLoS Genet.">
        <title>Genomic analysis of the necrotrophic fungal pathogens Sclerotinia sclerotiorum and Botrytis cinerea.</title>
        <authorList>
            <person name="Amselem J."/>
            <person name="Cuomo C.A."/>
            <person name="van Kan J.A."/>
            <person name="Viaud M."/>
            <person name="Benito E.P."/>
            <person name="Couloux A."/>
            <person name="Coutinho P.M."/>
            <person name="de Vries R.P."/>
            <person name="Dyer P.S."/>
            <person name="Fillinger S."/>
            <person name="Fournier E."/>
            <person name="Gout L."/>
            <person name="Hahn M."/>
            <person name="Kohn L."/>
            <person name="Lapalu N."/>
            <person name="Plummer K.M."/>
            <person name="Pradier J.M."/>
            <person name="Quevillon E."/>
            <person name="Sharon A."/>
            <person name="Simon A."/>
            <person name="ten Have A."/>
            <person name="Tudzynski B."/>
            <person name="Tudzynski P."/>
            <person name="Wincker P."/>
            <person name="Andrew M."/>
            <person name="Anthouard V."/>
            <person name="Beever R.E."/>
            <person name="Beffa R."/>
            <person name="Benoit I."/>
            <person name="Bouzid O."/>
            <person name="Brault B."/>
            <person name="Chen Z."/>
            <person name="Choquer M."/>
            <person name="Collemare J."/>
            <person name="Cotton P."/>
            <person name="Danchin E.G."/>
            <person name="Da Silva C."/>
            <person name="Gautier A."/>
            <person name="Giraud C."/>
            <person name="Giraud T."/>
            <person name="Gonzalez C."/>
            <person name="Grossetete S."/>
            <person name="Guldener U."/>
            <person name="Henrissat B."/>
            <person name="Howlett B.J."/>
            <person name="Kodira C."/>
            <person name="Kretschmer M."/>
            <person name="Lappartient A."/>
            <person name="Leroch M."/>
            <person name="Levis C."/>
            <person name="Mauceli E."/>
            <person name="Neuveglise C."/>
            <person name="Oeser B."/>
            <person name="Pearson M."/>
            <person name="Poulain J."/>
            <person name="Poussereau N."/>
            <person name="Quesneville H."/>
            <person name="Rascle C."/>
            <person name="Schumacher J."/>
            <person name="Segurens B."/>
            <person name="Sexton A."/>
            <person name="Silva E."/>
            <person name="Sirven C."/>
            <person name="Soanes D.M."/>
            <person name="Talbot N.J."/>
            <person name="Templeton M."/>
            <person name="Yandava C."/>
            <person name="Yarden O."/>
            <person name="Zeng Q."/>
            <person name="Rollins J.A."/>
            <person name="Lebrun M.H."/>
            <person name="Dickman M."/>
        </authorList>
    </citation>
    <scope>NUCLEOTIDE SEQUENCE [LARGE SCALE GENOMIC DNA]</scope>
    <source>
        <strain evidence="2">T4</strain>
    </source>
</reference>
<dbReference type="HOGENOM" id="CLU_3124858_0_0_1"/>
<proteinExistence type="predicted"/>
<organism evidence="1 2">
    <name type="scientific">Botryotinia fuckeliana (strain T4)</name>
    <name type="common">Noble rot fungus</name>
    <name type="synonym">Botrytis cinerea</name>
    <dbReference type="NCBI Taxonomy" id="999810"/>
    <lineage>
        <taxon>Eukaryota</taxon>
        <taxon>Fungi</taxon>
        <taxon>Dikarya</taxon>
        <taxon>Ascomycota</taxon>
        <taxon>Pezizomycotina</taxon>
        <taxon>Leotiomycetes</taxon>
        <taxon>Helotiales</taxon>
        <taxon>Sclerotiniaceae</taxon>
        <taxon>Botrytis</taxon>
    </lineage>
</organism>
<evidence type="ECO:0000313" key="2">
    <source>
        <dbReference type="Proteomes" id="UP000008177"/>
    </source>
</evidence>
<dbReference type="EMBL" id="FQ790349">
    <property type="protein sequence ID" value="CCD53873.1"/>
    <property type="molecule type" value="Genomic_DNA"/>
</dbReference>
<dbReference type="Proteomes" id="UP000008177">
    <property type="component" value="Unplaced contigs"/>
</dbReference>
<dbReference type="InParanoid" id="G2YQH5"/>
<protein>
    <submittedName>
        <fullName evidence="1">Uncharacterized protein</fullName>
    </submittedName>
</protein>
<name>G2YQH5_BOTF4</name>